<evidence type="ECO:0000313" key="7">
    <source>
        <dbReference type="Proteomes" id="UP000323439"/>
    </source>
</evidence>
<feature type="transmembrane region" description="Helical" evidence="4">
    <location>
        <begin position="248"/>
        <end position="265"/>
    </location>
</feature>
<evidence type="ECO:0000313" key="6">
    <source>
        <dbReference type="EMBL" id="SDA55420.1"/>
    </source>
</evidence>
<gene>
    <name evidence="6" type="ORF">SAMN02910315_01284</name>
</gene>
<feature type="domain" description="Glycosyltransferase 2-like" evidence="5">
    <location>
        <begin position="4"/>
        <end position="175"/>
    </location>
</feature>
<dbReference type="STRING" id="230361.sm9_2257"/>
<dbReference type="AlphaFoldDB" id="A0A1G5WBH7"/>
<evidence type="ECO:0000256" key="2">
    <source>
        <dbReference type="ARBA" id="ARBA00022676"/>
    </source>
</evidence>
<protein>
    <submittedName>
        <fullName evidence="6">Glycosyltransferase, GT2 family</fullName>
    </submittedName>
</protein>
<dbReference type="Pfam" id="PF00535">
    <property type="entry name" value="Glycos_transf_2"/>
    <property type="match status" value="1"/>
</dbReference>
<evidence type="ECO:0000256" key="1">
    <source>
        <dbReference type="ARBA" id="ARBA00006739"/>
    </source>
</evidence>
<organism evidence="6 7">
    <name type="scientific">Methanobrevibacter millerae</name>
    <dbReference type="NCBI Taxonomy" id="230361"/>
    <lineage>
        <taxon>Archaea</taxon>
        <taxon>Methanobacteriati</taxon>
        <taxon>Methanobacteriota</taxon>
        <taxon>Methanomada group</taxon>
        <taxon>Methanobacteria</taxon>
        <taxon>Methanobacteriales</taxon>
        <taxon>Methanobacteriaceae</taxon>
        <taxon>Methanobrevibacter</taxon>
    </lineage>
</organism>
<dbReference type="GO" id="GO:0016757">
    <property type="term" value="F:glycosyltransferase activity"/>
    <property type="evidence" value="ECO:0007669"/>
    <property type="project" value="UniProtKB-KW"/>
</dbReference>
<proteinExistence type="inferred from homology"/>
<evidence type="ECO:0000259" key="5">
    <source>
        <dbReference type="Pfam" id="PF00535"/>
    </source>
</evidence>
<name>A0A1G5WBH7_9EURY</name>
<sequence length="318" mass="36359">MKVSVVTPNYNGAEFLKNYFKSLNEDSECIGEVIIVDNGSDDSSLDYIESNSFNFPVVVIKNDENRGFAPAVNQGILKAKFDYIFSLNNDTEIEKGSIKAMLDLIEDEKVFSVQSKMLQSDNRKLIDDAGDEYNILAWTKKIGENQPSGNFNEVFEIFSSCAGAALYKKQLLEKIGLFDDNYFAYMEDVDLAIRAQINGYKNLLCPDAIVYHIGSATSGSRYNEFKVKIAARNNVWTVYKNIPIPFKIINFIFLFIGFFIKYVFFSRKGFGSLYMEGIKEGLNTRSNLEKVNFKKSNLKNYFRLEYKLIINALKFLKK</sequence>
<keyword evidence="4" id="KW-0472">Membrane</keyword>
<keyword evidence="2" id="KW-0328">Glycosyltransferase</keyword>
<dbReference type="SUPFAM" id="SSF53448">
    <property type="entry name" value="Nucleotide-diphospho-sugar transferases"/>
    <property type="match status" value="1"/>
</dbReference>
<dbReference type="InterPro" id="IPR029044">
    <property type="entry name" value="Nucleotide-diphossugar_trans"/>
</dbReference>
<comment type="similarity">
    <text evidence="1">Belongs to the glycosyltransferase 2 family.</text>
</comment>
<keyword evidence="4" id="KW-1133">Transmembrane helix</keyword>
<dbReference type="CDD" id="cd04186">
    <property type="entry name" value="GT_2_like_c"/>
    <property type="match status" value="1"/>
</dbReference>
<dbReference type="InterPro" id="IPR001173">
    <property type="entry name" value="Glyco_trans_2-like"/>
</dbReference>
<evidence type="ECO:0000256" key="3">
    <source>
        <dbReference type="ARBA" id="ARBA00022679"/>
    </source>
</evidence>
<dbReference type="PANTHER" id="PTHR43179:SF12">
    <property type="entry name" value="GALACTOFURANOSYLTRANSFERASE GLFT2"/>
    <property type="match status" value="1"/>
</dbReference>
<evidence type="ECO:0000256" key="4">
    <source>
        <dbReference type="SAM" id="Phobius"/>
    </source>
</evidence>
<accession>A0A1G5WBH7</accession>
<dbReference type="Gene3D" id="3.90.550.10">
    <property type="entry name" value="Spore Coat Polysaccharide Biosynthesis Protein SpsA, Chain A"/>
    <property type="match status" value="1"/>
</dbReference>
<reference evidence="6 7" key="1">
    <citation type="submission" date="2016-10" db="EMBL/GenBank/DDBJ databases">
        <authorList>
            <person name="Varghese N."/>
            <person name="Submissions S."/>
        </authorList>
    </citation>
    <scope>NUCLEOTIDE SEQUENCE [LARGE SCALE GENOMIC DNA]</scope>
    <source>
        <strain evidence="6 7">DSM 16643</strain>
    </source>
</reference>
<dbReference type="Proteomes" id="UP000323439">
    <property type="component" value="Unassembled WGS sequence"/>
</dbReference>
<keyword evidence="3 6" id="KW-0808">Transferase</keyword>
<keyword evidence="4" id="KW-0812">Transmembrane</keyword>
<keyword evidence="7" id="KW-1185">Reference proteome</keyword>
<dbReference type="OrthoDB" id="46222at2157"/>
<dbReference type="RefSeq" id="WP_149731837.1">
    <property type="nucleotide sequence ID" value="NZ_FMXB01000009.1"/>
</dbReference>
<dbReference type="PANTHER" id="PTHR43179">
    <property type="entry name" value="RHAMNOSYLTRANSFERASE WBBL"/>
    <property type="match status" value="1"/>
</dbReference>
<dbReference type="EMBL" id="FMXB01000009">
    <property type="protein sequence ID" value="SDA55420.1"/>
    <property type="molecule type" value="Genomic_DNA"/>
</dbReference>